<evidence type="ECO:0000256" key="12">
    <source>
        <dbReference type="ARBA" id="ARBA00083670"/>
    </source>
</evidence>
<dbReference type="FunCoup" id="A0A1S3GHR1">
    <property type="interactions" value="103"/>
</dbReference>
<evidence type="ECO:0000259" key="15">
    <source>
        <dbReference type="PROSITE" id="PS01225"/>
    </source>
</evidence>
<evidence type="ECO:0000256" key="9">
    <source>
        <dbReference type="ARBA" id="ARBA00023180"/>
    </source>
</evidence>
<keyword evidence="7" id="KW-0496">Mitochondrion</keyword>
<dbReference type="PROSITE" id="PS51323">
    <property type="entry name" value="IGFBP_N_2"/>
    <property type="match status" value="1"/>
</dbReference>
<dbReference type="FunFam" id="2.20.100.10:FF:000065">
    <property type="entry name" value="Cellular communication network factor 6"/>
    <property type="match status" value="1"/>
</dbReference>
<keyword evidence="8" id="KW-1015">Disulfide bond</keyword>
<sequence>MAAGSSLLCGSISINNAGALRQSRNPEAQPCPVAPSSVHRRPLQAATGRSGNCLGTERTACEAVAQLGGGDTAPVQRRQGGFVCLQQRSCHLASPPHPPPGGGMQQLLILILLLTRLALFCCRAQDAGLPDRTPRGGPGETPEVHQRKQVCHWPCKCPQRKPNCPPGVSLVRDGCGCCKICAKQPGDLCNEADLCDPHKGLYCDYSADRPRFETGVCAYLVAVGCEINRVHYQNGQVFQPNPLFSCLCVSGAIGCIPLFIPKLAGSRCSGAKIGKTSNCVLGPSQRQLPESHKTMPAYRNLPLIWKRKCLVQATKWTPCSRTCGMGISNRVTNENSNCEMRNEKRLCYIQPCSSNVSKTVEIPKGKTCQPTFQLAKAEKFVFSGCSSTQSYKPTFCGMCLDRRCCIPNKSTMITIQFDCPNEGSMKWKMLWIISCVCQRNCREPGDMFSELKIL</sequence>
<dbReference type="SUPFAM" id="SSF82895">
    <property type="entry name" value="TSP-1 type 1 repeat"/>
    <property type="match status" value="1"/>
</dbReference>
<dbReference type="InterPro" id="IPR009030">
    <property type="entry name" value="Growth_fac_rcpt_cys_sf"/>
</dbReference>
<dbReference type="InterPro" id="IPR006208">
    <property type="entry name" value="Glyco_hormone_CN"/>
</dbReference>
<dbReference type="CTD" id="8838"/>
<comment type="subcellular location">
    <subcellularLocation>
        <location evidence="1">Mitochondrion</location>
    </subcellularLocation>
    <subcellularLocation>
        <location evidence="2">Secreted</location>
    </subcellularLocation>
</comment>
<dbReference type="InterPro" id="IPR000884">
    <property type="entry name" value="TSP1_rpt"/>
</dbReference>
<evidence type="ECO:0000259" key="16">
    <source>
        <dbReference type="PROSITE" id="PS51323"/>
    </source>
</evidence>
<dbReference type="Pfam" id="PF00219">
    <property type="entry name" value="IGFBP"/>
    <property type="match status" value="1"/>
</dbReference>
<dbReference type="SMART" id="SM00209">
    <property type="entry name" value="TSP1"/>
    <property type="match status" value="1"/>
</dbReference>
<evidence type="ECO:0000313" key="18">
    <source>
        <dbReference type="RefSeq" id="XP_012888245.1"/>
    </source>
</evidence>
<keyword evidence="5" id="KW-0732">Signal</keyword>
<dbReference type="InterPro" id="IPR043973">
    <property type="entry name" value="TSP1_CCN"/>
</dbReference>
<comment type="similarity">
    <text evidence="3">Belongs to the CCN family.</text>
</comment>
<dbReference type="GeneID" id="105998150"/>
<keyword evidence="17" id="KW-1185">Reference proteome</keyword>
<proteinExistence type="inferred from homology"/>
<dbReference type="InterPro" id="IPR006207">
    <property type="entry name" value="Cys_knot_C"/>
</dbReference>
<dbReference type="AlphaFoldDB" id="A0A1S3GHR1"/>
<dbReference type="SUPFAM" id="SSF57603">
    <property type="entry name" value="FnI-like domain"/>
    <property type="match status" value="1"/>
</dbReference>
<evidence type="ECO:0000256" key="10">
    <source>
        <dbReference type="ARBA" id="ARBA00070115"/>
    </source>
</evidence>
<accession>A0A1S3GHR1</accession>
<dbReference type="InterPro" id="IPR017891">
    <property type="entry name" value="Insulin_GF-bd_Cys-rich_CS"/>
</dbReference>
<evidence type="ECO:0000256" key="2">
    <source>
        <dbReference type="ARBA" id="ARBA00004613"/>
    </source>
</evidence>
<evidence type="ECO:0000256" key="4">
    <source>
        <dbReference type="ARBA" id="ARBA00022525"/>
    </source>
</evidence>
<dbReference type="GO" id="GO:0031012">
    <property type="term" value="C:extracellular matrix"/>
    <property type="evidence" value="ECO:0007669"/>
    <property type="project" value="TreeGrafter"/>
</dbReference>
<dbReference type="GO" id="GO:0007155">
    <property type="term" value="P:cell adhesion"/>
    <property type="evidence" value="ECO:0007669"/>
    <property type="project" value="TreeGrafter"/>
</dbReference>
<dbReference type="PROSITE" id="PS50092">
    <property type="entry name" value="TSP1"/>
    <property type="match status" value="1"/>
</dbReference>
<feature type="domain" description="CTCK" evidence="15">
    <location>
        <begin position="368"/>
        <end position="442"/>
    </location>
</feature>
<evidence type="ECO:0000256" key="11">
    <source>
        <dbReference type="ARBA" id="ARBA00079082"/>
    </source>
</evidence>
<dbReference type="GO" id="GO:0005178">
    <property type="term" value="F:integrin binding"/>
    <property type="evidence" value="ECO:0007669"/>
    <property type="project" value="TreeGrafter"/>
</dbReference>
<name>A0A1S3GHR1_DIPOR</name>
<dbReference type="Proteomes" id="UP000081671">
    <property type="component" value="Unplaced"/>
</dbReference>
<dbReference type="Gene3D" id="2.20.100.10">
    <property type="entry name" value="Thrombospondin type-1 (TSP1) repeat"/>
    <property type="match status" value="1"/>
</dbReference>
<dbReference type="SMART" id="SM00041">
    <property type="entry name" value="CT"/>
    <property type="match status" value="1"/>
</dbReference>
<dbReference type="PROSITE" id="PS00222">
    <property type="entry name" value="IGFBP_N_1"/>
    <property type="match status" value="1"/>
</dbReference>
<evidence type="ECO:0000313" key="17">
    <source>
        <dbReference type="Proteomes" id="UP000081671"/>
    </source>
</evidence>
<dbReference type="FunFam" id="2.10.70.10:FF:000081">
    <property type="entry name" value="Cellular communication network factor 6"/>
    <property type="match status" value="1"/>
</dbReference>
<dbReference type="GO" id="GO:0005615">
    <property type="term" value="C:extracellular space"/>
    <property type="evidence" value="ECO:0007669"/>
    <property type="project" value="TreeGrafter"/>
</dbReference>
<dbReference type="GO" id="GO:0008201">
    <property type="term" value="F:heparin binding"/>
    <property type="evidence" value="ECO:0007669"/>
    <property type="project" value="TreeGrafter"/>
</dbReference>
<gene>
    <name evidence="18" type="primary">Wisp3</name>
</gene>
<dbReference type="PANTHER" id="PTHR11348">
    <property type="entry name" value="CONNECTIVE TISSUE GROWTH FACTOR-RELATED"/>
    <property type="match status" value="1"/>
</dbReference>
<evidence type="ECO:0000256" key="1">
    <source>
        <dbReference type="ARBA" id="ARBA00004173"/>
    </source>
</evidence>
<dbReference type="RefSeq" id="XP_012888245.1">
    <property type="nucleotide sequence ID" value="XM_013032791.1"/>
</dbReference>
<organism evidence="17 18">
    <name type="scientific">Dipodomys ordii</name>
    <name type="common">Ord's kangaroo rat</name>
    <dbReference type="NCBI Taxonomy" id="10020"/>
    <lineage>
        <taxon>Eukaryota</taxon>
        <taxon>Metazoa</taxon>
        <taxon>Chordata</taxon>
        <taxon>Craniata</taxon>
        <taxon>Vertebrata</taxon>
        <taxon>Euteleostomi</taxon>
        <taxon>Mammalia</taxon>
        <taxon>Eutheria</taxon>
        <taxon>Euarchontoglires</taxon>
        <taxon>Glires</taxon>
        <taxon>Rodentia</taxon>
        <taxon>Castorimorpha</taxon>
        <taxon>Heteromyidae</taxon>
        <taxon>Dipodomyinae</taxon>
        <taxon>Dipodomys</taxon>
    </lineage>
</organism>
<dbReference type="PROSITE" id="PS01225">
    <property type="entry name" value="CTCK_2"/>
    <property type="match status" value="1"/>
</dbReference>
<dbReference type="KEGG" id="dord:105998150"/>
<dbReference type="PANTHER" id="PTHR11348:SF3">
    <property type="entry name" value="CELLULAR COMMUNICATION NETWORK FACTOR 6"/>
    <property type="match status" value="1"/>
</dbReference>
<evidence type="ECO:0000256" key="14">
    <source>
        <dbReference type="SAM" id="MobiDB-lite"/>
    </source>
</evidence>
<dbReference type="GO" id="GO:0045597">
    <property type="term" value="P:positive regulation of cell differentiation"/>
    <property type="evidence" value="ECO:0007669"/>
    <property type="project" value="TreeGrafter"/>
</dbReference>
<dbReference type="GO" id="GO:0005739">
    <property type="term" value="C:mitochondrion"/>
    <property type="evidence" value="ECO:0007669"/>
    <property type="project" value="UniProtKB-SubCell"/>
</dbReference>
<reference evidence="18" key="1">
    <citation type="submission" date="2025-08" db="UniProtKB">
        <authorList>
            <consortium name="RefSeq"/>
        </authorList>
    </citation>
    <scope>IDENTIFICATION</scope>
    <source>
        <tissue evidence="18">Kidney</tissue>
    </source>
</reference>
<keyword evidence="6" id="KW-0339">Growth factor</keyword>
<keyword evidence="4" id="KW-0964">Secreted</keyword>
<evidence type="ECO:0000256" key="6">
    <source>
        <dbReference type="ARBA" id="ARBA00023030"/>
    </source>
</evidence>
<keyword evidence="9" id="KW-0325">Glycoprotein</keyword>
<evidence type="ECO:0000256" key="5">
    <source>
        <dbReference type="ARBA" id="ARBA00022729"/>
    </source>
</evidence>
<feature type="domain" description="IGFBP N-terminal" evidence="16">
    <location>
        <begin position="147"/>
        <end position="220"/>
    </location>
</feature>
<dbReference type="SMART" id="SM00121">
    <property type="entry name" value="IB"/>
    <property type="match status" value="1"/>
</dbReference>
<feature type="region of interest" description="Disordered" evidence="14">
    <location>
        <begin position="23"/>
        <end position="42"/>
    </location>
</feature>
<dbReference type="Pfam" id="PF00007">
    <property type="entry name" value="Cys_knot"/>
    <property type="match status" value="1"/>
</dbReference>
<dbReference type="InterPro" id="IPR050941">
    <property type="entry name" value="CCN"/>
</dbReference>
<dbReference type="Pfam" id="PF19035">
    <property type="entry name" value="TSP1_CCN"/>
    <property type="match status" value="1"/>
</dbReference>
<dbReference type="InParanoid" id="A0A1S3GHR1"/>
<evidence type="ECO:0000256" key="13">
    <source>
        <dbReference type="PROSITE-ProRule" id="PRU00039"/>
    </source>
</evidence>
<protein>
    <recommendedName>
        <fullName evidence="10">Cellular communication network factor 6</fullName>
    </recommendedName>
    <alternativeName>
        <fullName evidence="11">CCN family member 6</fullName>
    </alternativeName>
    <alternativeName>
        <fullName evidence="12">WNT1-inducible-signaling pathway protein 3</fullName>
    </alternativeName>
</protein>
<evidence type="ECO:0000256" key="3">
    <source>
        <dbReference type="ARBA" id="ARBA00008125"/>
    </source>
</evidence>
<dbReference type="GO" id="GO:0051239">
    <property type="term" value="P:regulation of multicellular organismal process"/>
    <property type="evidence" value="ECO:0007669"/>
    <property type="project" value="UniProtKB-ARBA"/>
</dbReference>
<evidence type="ECO:0000256" key="8">
    <source>
        <dbReference type="ARBA" id="ARBA00023157"/>
    </source>
</evidence>
<comment type="caution">
    <text evidence="13">Lacks conserved residue(s) required for the propagation of feature annotation.</text>
</comment>
<dbReference type="SUPFAM" id="SSF57184">
    <property type="entry name" value="Growth factor receptor domain"/>
    <property type="match status" value="1"/>
</dbReference>
<dbReference type="InterPro" id="IPR036383">
    <property type="entry name" value="TSP1_rpt_sf"/>
</dbReference>
<evidence type="ECO:0000256" key="7">
    <source>
        <dbReference type="ARBA" id="ARBA00023128"/>
    </source>
</evidence>
<dbReference type="InterPro" id="IPR000867">
    <property type="entry name" value="IGFBP-like"/>
</dbReference>
<dbReference type="GO" id="GO:0008083">
    <property type="term" value="F:growth factor activity"/>
    <property type="evidence" value="ECO:0007669"/>
    <property type="project" value="UniProtKB-KW"/>
</dbReference>
<dbReference type="OrthoDB" id="365605at2759"/>